<keyword evidence="1" id="KW-0812">Transmembrane</keyword>
<dbReference type="Proteomes" id="UP001054945">
    <property type="component" value="Unassembled WGS sequence"/>
</dbReference>
<gene>
    <name evidence="2" type="ORF">CEXT_672111</name>
</gene>
<evidence type="ECO:0000256" key="1">
    <source>
        <dbReference type="SAM" id="Phobius"/>
    </source>
</evidence>
<keyword evidence="1" id="KW-1133">Transmembrane helix</keyword>
<dbReference type="EMBL" id="BPLR01008103">
    <property type="protein sequence ID" value="GIY22092.1"/>
    <property type="molecule type" value="Genomic_DNA"/>
</dbReference>
<evidence type="ECO:0000313" key="3">
    <source>
        <dbReference type="Proteomes" id="UP001054945"/>
    </source>
</evidence>
<dbReference type="AlphaFoldDB" id="A0AAV4RPS6"/>
<feature type="transmembrane region" description="Helical" evidence="1">
    <location>
        <begin position="12"/>
        <end position="32"/>
    </location>
</feature>
<keyword evidence="1" id="KW-0472">Membrane</keyword>
<organism evidence="2 3">
    <name type="scientific">Caerostris extrusa</name>
    <name type="common">Bark spider</name>
    <name type="synonym">Caerostris bankana</name>
    <dbReference type="NCBI Taxonomy" id="172846"/>
    <lineage>
        <taxon>Eukaryota</taxon>
        <taxon>Metazoa</taxon>
        <taxon>Ecdysozoa</taxon>
        <taxon>Arthropoda</taxon>
        <taxon>Chelicerata</taxon>
        <taxon>Arachnida</taxon>
        <taxon>Araneae</taxon>
        <taxon>Araneomorphae</taxon>
        <taxon>Entelegynae</taxon>
        <taxon>Araneoidea</taxon>
        <taxon>Araneidae</taxon>
        <taxon>Caerostris</taxon>
    </lineage>
</organism>
<reference evidence="2 3" key="1">
    <citation type="submission" date="2021-06" db="EMBL/GenBank/DDBJ databases">
        <title>Caerostris extrusa draft genome.</title>
        <authorList>
            <person name="Kono N."/>
            <person name="Arakawa K."/>
        </authorList>
    </citation>
    <scope>NUCLEOTIDE SEQUENCE [LARGE SCALE GENOMIC DNA]</scope>
</reference>
<evidence type="ECO:0000313" key="2">
    <source>
        <dbReference type="EMBL" id="GIY22092.1"/>
    </source>
</evidence>
<comment type="caution">
    <text evidence="2">The sequence shown here is derived from an EMBL/GenBank/DDBJ whole genome shotgun (WGS) entry which is preliminary data.</text>
</comment>
<evidence type="ECO:0008006" key="4">
    <source>
        <dbReference type="Google" id="ProtNLM"/>
    </source>
</evidence>
<accession>A0AAV4RPS6</accession>
<sequence length="101" mass="11582">MFSSSSFSRRNLIHVNTFLIVFFPAFILVRALSPGFVRQQHRCHEAFTSETRRRGGFHRYPPPPRYSFPCACSTRTPRSHPHRSWGWGGLMMTIGGGDLSK</sequence>
<name>A0AAV4RPS6_CAEEX</name>
<proteinExistence type="predicted"/>
<protein>
    <recommendedName>
        <fullName evidence="4">Secreted protein</fullName>
    </recommendedName>
</protein>
<keyword evidence="3" id="KW-1185">Reference proteome</keyword>